<proteinExistence type="predicted"/>
<dbReference type="PATRIC" id="fig|1433289.7.peg.601"/>
<dbReference type="HOGENOM" id="CLU_3376434_0_0_9"/>
<comment type="caution">
    <text evidence="1">The sequence shown here is derived from an EMBL/GenBank/DDBJ whole genome shotgun (WGS) entry which is preliminary data.</text>
</comment>
<organism evidence="1 2">
    <name type="scientific">Streptococcus thermophilus M17PTZA496</name>
    <dbReference type="NCBI Taxonomy" id="1433289"/>
    <lineage>
        <taxon>Bacteria</taxon>
        <taxon>Bacillati</taxon>
        <taxon>Bacillota</taxon>
        <taxon>Bacilli</taxon>
        <taxon>Lactobacillales</taxon>
        <taxon>Streptococcaceae</taxon>
        <taxon>Streptococcus</taxon>
    </lineage>
</organism>
<name>A0A0E2Q582_STRTR</name>
<dbReference type="Proteomes" id="UP000024559">
    <property type="component" value="Chromosome"/>
</dbReference>
<sequence>MVAGLRKIDLDDVTLEVLTNWREFKCKMTKMIMF</sequence>
<dbReference type="AlphaFoldDB" id="A0A0E2Q582"/>
<gene>
    <name evidence="1" type="ORF">X841_03000</name>
</gene>
<reference evidence="2" key="1">
    <citation type="submission" date="2013-12" db="EMBL/GenBank/DDBJ databases">
        <title>Genome sequences of Streptococcus thermophilus strains MTH17CL396 and M17PTZA496 isolated from Fontina cheese in Valle d'Aosta region (Italy).</title>
        <authorList>
            <person name="Treu L."/>
            <person name="Giacomini A."/>
            <person name="Corich V."/>
            <person name="Vendramin V."/>
            <person name="Bovo B."/>
        </authorList>
    </citation>
    <scope>NUCLEOTIDE SEQUENCE [LARGE SCALE GENOMIC DNA]</scope>
    <source>
        <strain evidence="2">M17PTZA496</strain>
    </source>
</reference>
<dbReference type="EMBL" id="AZJT01000022">
    <property type="protein sequence ID" value="ETW90927.1"/>
    <property type="molecule type" value="Genomic_DNA"/>
</dbReference>
<evidence type="ECO:0000313" key="1">
    <source>
        <dbReference type="EMBL" id="ETW90927.1"/>
    </source>
</evidence>
<evidence type="ECO:0000313" key="2">
    <source>
        <dbReference type="Proteomes" id="UP000024559"/>
    </source>
</evidence>
<protein>
    <submittedName>
        <fullName evidence="1">Uncharacterized protein</fullName>
    </submittedName>
</protein>
<accession>A0A0E2Q582</accession>